<comment type="subunit">
    <text evidence="10">Homodimer. Interacts with FtsZ.</text>
</comment>
<keyword evidence="5 14" id="KW-0132">Cell division</keyword>
<feature type="coiled-coil region" evidence="12">
    <location>
        <begin position="68"/>
        <end position="95"/>
    </location>
</feature>
<dbReference type="AlphaFoldDB" id="A0A3E0ULC4"/>
<organism evidence="14 16">
    <name type="scientific">Thalassotalea euphylliae</name>
    <dbReference type="NCBI Taxonomy" id="1655234"/>
    <lineage>
        <taxon>Bacteria</taxon>
        <taxon>Pseudomonadati</taxon>
        <taxon>Pseudomonadota</taxon>
        <taxon>Gammaproteobacteria</taxon>
        <taxon>Alteromonadales</taxon>
        <taxon>Colwelliaceae</taxon>
        <taxon>Thalassotalea</taxon>
    </lineage>
</organism>
<gene>
    <name evidence="14" type="ORF">DXX92_13825</name>
    <name evidence="13" type="ORF">DXX94_16640</name>
</gene>
<dbReference type="Gene3D" id="3.30.160.880">
    <property type="entry name" value="Cell division protein ZapA protomer, N-terminal domain"/>
    <property type="match status" value="1"/>
</dbReference>
<evidence type="ECO:0000313" key="14">
    <source>
        <dbReference type="EMBL" id="REL37447.1"/>
    </source>
</evidence>
<keyword evidence="4" id="KW-0963">Cytoplasm</keyword>
<dbReference type="GO" id="GO:0032153">
    <property type="term" value="C:cell division site"/>
    <property type="evidence" value="ECO:0007669"/>
    <property type="project" value="TreeGrafter"/>
</dbReference>
<dbReference type="GO" id="GO:0000921">
    <property type="term" value="P:septin ring assembly"/>
    <property type="evidence" value="ECO:0007669"/>
    <property type="project" value="TreeGrafter"/>
</dbReference>
<comment type="function">
    <text evidence="9">Activator of cell division through the inhibition of FtsZ GTPase activity, therefore promoting FtsZ assembly into bundles of protofilaments necessary for the formation of the division Z ring. It is recruited early at mid-cell but it is not essential for cell division.</text>
</comment>
<sequence length="101" mass="11000">MRNKVEISVAGRKLKIGCPSGQESALFAAAAELDKRLAAYSDSETIATTEQAMTMVALNLAHDLLAANKQREVEQQETQNQINLLQETIEQALVSQIDKSA</sequence>
<evidence type="ECO:0000256" key="9">
    <source>
        <dbReference type="ARBA" id="ARBA00024910"/>
    </source>
</evidence>
<dbReference type="OrthoDB" id="5772359at2"/>
<evidence type="ECO:0000256" key="10">
    <source>
        <dbReference type="ARBA" id="ARBA00026068"/>
    </source>
</evidence>
<protein>
    <recommendedName>
        <fullName evidence="3">Cell division protein ZapA</fullName>
    </recommendedName>
    <alternativeName>
        <fullName evidence="11">Z ring-associated protein ZapA</fullName>
    </alternativeName>
</protein>
<evidence type="ECO:0000256" key="7">
    <source>
        <dbReference type="ARBA" id="ARBA00023210"/>
    </source>
</evidence>
<evidence type="ECO:0000256" key="4">
    <source>
        <dbReference type="ARBA" id="ARBA00022490"/>
    </source>
</evidence>
<evidence type="ECO:0000256" key="1">
    <source>
        <dbReference type="ARBA" id="ARBA00004496"/>
    </source>
</evidence>
<dbReference type="GO" id="GO:0000917">
    <property type="term" value="P:division septum assembly"/>
    <property type="evidence" value="ECO:0007669"/>
    <property type="project" value="UniProtKB-KW"/>
</dbReference>
<evidence type="ECO:0000256" key="8">
    <source>
        <dbReference type="ARBA" id="ARBA00023306"/>
    </source>
</evidence>
<dbReference type="Gene3D" id="1.20.5.50">
    <property type="match status" value="1"/>
</dbReference>
<evidence type="ECO:0000256" key="11">
    <source>
        <dbReference type="ARBA" id="ARBA00033158"/>
    </source>
</evidence>
<evidence type="ECO:0000256" key="6">
    <source>
        <dbReference type="ARBA" id="ARBA00023054"/>
    </source>
</evidence>
<dbReference type="GO" id="GO:0030428">
    <property type="term" value="C:cell septum"/>
    <property type="evidence" value="ECO:0007669"/>
    <property type="project" value="TreeGrafter"/>
</dbReference>
<dbReference type="RefSeq" id="WP_116002442.1">
    <property type="nucleotide sequence ID" value="NZ_QUOT01000001.1"/>
</dbReference>
<dbReference type="Proteomes" id="UP000256999">
    <property type="component" value="Unassembled WGS sequence"/>
</dbReference>
<comment type="similarity">
    <text evidence="2">Belongs to the ZapA family. Type 1 subfamily.</text>
</comment>
<dbReference type="GO" id="GO:0005829">
    <property type="term" value="C:cytosol"/>
    <property type="evidence" value="ECO:0007669"/>
    <property type="project" value="TreeGrafter"/>
</dbReference>
<evidence type="ECO:0000313" key="15">
    <source>
        <dbReference type="Proteomes" id="UP000256899"/>
    </source>
</evidence>
<evidence type="ECO:0000256" key="3">
    <source>
        <dbReference type="ARBA" id="ARBA00015195"/>
    </source>
</evidence>
<dbReference type="GO" id="GO:0043093">
    <property type="term" value="P:FtsZ-dependent cytokinesis"/>
    <property type="evidence" value="ECO:0007669"/>
    <property type="project" value="TreeGrafter"/>
</dbReference>
<dbReference type="SUPFAM" id="SSF102829">
    <property type="entry name" value="Cell division protein ZapA-like"/>
    <property type="match status" value="1"/>
</dbReference>
<dbReference type="InterPro" id="IPR036192">
    <property type="entry name" value="Cell_div_ZapA-like_sf"/>
</dbReference>
<reference evidence="15 16" key="1">
    <citation type="submission" date="2018-08" db="EMBL/GenBank/DDBJ databases">
        <title>Thalassotalea euphylliae genome.</title>
        <authorList>
            <person name="Summers S."/>
            <person name="Rice S.A."/>
            <person name="Freckelton M.L."/>
            <person name="Nedved B.T."/>
            <person name="Hadfield M.G."/>
        </authorList>
    </citation>
    <scope>NUCLEOTIDE SEQUENCE [LARGE SCALE GENOMIC DNA]</scope>
    <source>
        <strain evidence="14 16">H2</strain>
        <strain evidence="15">H3</strain>
    </source>
</reference>
<comment type="caution">
    <text evidence="14">The sequence shown here is derived from an EMBL/GenBank/DDBJ whole genome shotgun (WGS) entry which is preliminary data.</text>
</comment>
<evidence type="ECO:0000313" key="13">
    <source>
        <dbReference type="EMBL" id="REL32771.1"/>
    </source>
</evidence>
<keyword evidence="6 12" id="KW-0175">Coiled coil</keyword>
<accession>A0A3E0ULC4</accession>
<keyword evidence="7" id="KW-0717">Septation</keyword>
<dbReference type="EMBL" id="QUOV01000001">
    <property type="protein sequence ID" value="REL37447.1"/>
    <property type="molecule type" value="Genomic_DNA"/>
</dbReference>
<evidence type="ECO:0000256" key="12">
    <source>
        <dbReference type="SAM" id="Coils"/>
    </source>
</evidence>
<dbReference type="PANTHER" id="PTHR34981:SF1">
    <property type="entry name" value="CELL DIVISION PROTEIN ZAPA"/>
    <property type="match status" value="1"/>
</dbReference>
<keyword evidence="8" id="KW-0131">Cell cycle</keyword>
<dbReference type="InterPro" id="IPR042233">
    <property type="entry name" value="Cell_div_ZapA_N"/>
</dbReference>
<keyword evidence="15" id="KW-1185">Reference proteome</keyword>
<dbReference type="InterPro" id="IPR007838">
    <property type="entry name" value="Cell_div_ZapA-like"/>
</dbReference>
<dbReference type="EMBL" id="QUOT01000001">
    <property type="protein sequence ID" value="REL32771.1"/>
    <property type="molecule type" value="Genomic_DNA"/>
</dbReference>
<name>A0A3E0ULC4_9GAMM</name>
<comment type="subcellular location">
    <subcellularLocation>
        <location evidence="1">Cytoplasm</location>
    </subcellularLocation>
</comment>
<dbReference type="Proteomes" id="UP000256899">
    <property type="component" value="Unassembled WGS sequence"/>
</dbReference>
<reference evidence="13" key="2">
    <citation type="submission" date="2018-08" db="EMBL/GenBank/DDBJ databases">
        <authorList>
            <person name="Ferrada E.E."/>
            <person name="Latorre B.A."/>
        </authorList>
    </citation>
    <scope>NUCLEOTIDE SEQUENCE</scope>
    <source>
        <strain evidence="13">H3</strain>
    </source>
</reference>
<evidence type="ECO:0000256" key="5">
    <source>
        <dbReference type="ARBA" id="ARBA00022618"/>
    </source>
</evidence>
<dbReference type="Pfam" id="PF05164">
    <property type="entry name" value="ZapA"/>
    <property type="match status" value="1"/>
</dbReference>
<proteinExistence type="inferred from homology"/>
<dbReference type="PANTHER" id="PTHR34981">
    <property type="entry name" value="CELL DIVISION PROTEIN ZAPA"/>
    <property type="match status" value="1"/>
</dbReference>
<evidence type="ECO:0000313" key="16">
    <source>
        <dbReference type="Proteomes" id="UP000256999"/>
    </source>
</evidence>
<evidence type="ECO:0000256" key="2">
    <source>
        <dbReference type="ARBA" id="ARBA00010074"/>
    </source>
</evidence>